<dbReference type="RefSeq" id="WP_100128247.1">
    <property type="nucleotide sequence ID" value="NZ_CADDYI010000001.1"/>
</dbReference>
<evidence type="ECO:0000256" key="3">
    <source>
        <dbReference type="ARBA" id="ARBA00022741"/>
    </source>
</evidence>
<comment type="caution">
    <text evidence="14">The sequence shown here is derived from an EMBL/GenBank/DDBJ whole genome shotgun (WGS) entry which is preliminary data.</text>
</comment>
<feature type="binding site" evidence="12">
    <location>
        <begin position="18"/>
        <end position="23"/>
    </location>
    <ligand>
        <name>GTP</name>
        <dbReference type="ChEBI" id="CHEBI:37565"/>
    </ligand>
</feature>
<keyword evidence="5 12" id="KW-0648">Protein biosynthesis</keyword>
<dbReference type="Gene3D" id="3.30.70.2570">
    <property type="entry name" value="Elongation factor 4, C-terminal domain"/>
    <property type="match status" value="1"/>
</dbReference>
<dbReference type="Gene3D" id="2.40.30.10">
    <property type="entry name" value="Translation factors"/>
    <property type="match status" value="1"/>
</dbReference>
<evidence type="ECO:0000256" key="9">
    <source>
        <dbReference type="ARBA" id="ARBA00057626"/>
    </source>
</evidence>
<dbReference type="SUPFAM" id="SSF54980">
    <property type="entry name" value="EF-G C-terminal domain-like"/>
    <property type="match status" value="2"/>
</dbReference>
<dbReference type="InterPro" id="IPR013842">
    <property type="entry name" value="LepA_CTD"/>
</dbReference>
<evidence type="ECO:0000259" key="13">
    <source>
        <dbReference type="PROSITE" id="PS51722"/>
    </source>
</evidence>
<organism evidence="14 15">
    <name type="scientific">Bartonella tribocorum</name>
    <dbReference type="NCBI Taxonomy" id="85701"/>
    <lineage>
        <taxon>Bacteria</taxon>
        <taxon>Pseudomonadati</taxon>
        <taxon>Pseudomonadota</taxon>
        <taxon>Alphaproteobacteria</taxon>
        <taxon>Hyphomicrobiales</taxon>
        <taxon>Bartonellaceae</taxon>
        <taxon>Bartonella</taxon>
    </lineage>
</organism>
<dbReference type="GO" id="GO:0005525">
    <property type="term" value="F:GTP binding"/>
    <property type="evidence" value="ECO:0007669"/>
    <property type="project" value="UniProtKB-UniRule"/>
</dbReference>
<dbReference type="Pfam" id="PF00679">
    <property type="entry name" value="EFG_C"/>
    <property type="match status" value="1"/>
</dbReference>
<dbReference type="Proteomes" id="UP000229839">
    <property type="component" value="Unassembled WGS sequence"/>
</dbReference>
<dbReference type="GO" id="GO:0003924">
    <property type="term" value="F:GTPase activity"/>
    <property type="evidence" value="ECO:0007669"/>
    <property type="project" value="UniProtKB-UniRule"/>
</dbReference>
<dbReference type="OrthoDB" id="9802948at2"/>
<dbReference type="HAMAP" id="MF_00071">
    <property type="entry name" value="LepA"/>
    <property type="match status" value="1"/>
</dbReference>
<dbReference type="Pfam" id="PF00009">
    <property type="entry name" value="GTP_EFTU"/>
    <property type="match status" value="1"/>
</dbReference>
<dbReference type="PANTHER" id="PTHR43512:SF4">
    <property type="entry name" value="TRANSLATION FACTOR GUF1 HOMOLOG, CHLOROPLASTIC"/>
    <property type="match status" value="1"/>
</dbReference>
<evidence type="ECO:0000313" key="15">
    <source>
        <dbReference type="Proteomes" id="UP000229839"/>
    </source>
</evidence>
<evidence type="ECO:0000256" key="6">
    <source>
        <dbReference type="ARBA" id="ARBA00023134"/>
    </source>
</evidence>
<dbReference type="STRING" id="85701.BM1374166_00065"/>
<keyword evidence="7 12" id="KW-0472">Membrane</keyword>
<feature type="binding site" evidence="12">
    <location>
        <begin position="135"/>
        <end position="138"/>
    </location>
    <ligand>
        <name>GTP</name>
        <dbReference type="ChEBI" id="CHEBI:37565"/>
    </ligand>
</feature>
<comment type="similarity">
    <text evidence="1 12">Belongs to the TRAFAC class translation factor GTPase superfamily. Classic translation factor GTPase family. LepA subfamily.</text>
</comment>
<evidence type="ECO:0000313" key="14">
    <source>
        <dbReference type="EMBL" id="PIT70317.1"/>
    </source>
</evidence>
<dbReference type="NCBIfam" id="TIGR01393">
    <property type="entry name" value="lepA"/>
    <property type="match status" value="1"/>
</dbReference>
<sequence length="601" mass="66906">MTIDRNYIRNFSIVAHIDHGKSTLADRLIQITGGLDTREMKEQVLDSMDIERERGITIKAQTVRLHYKAKNGETYILNLMDTPGHVDFAYEVSRSLAACEGSLLVVDASQGVEAQTLANVYQAIDNSHELVVVLNKVDLPAAEPERVKEQIEDVIGIDTSQAVEISAKTGLGVPDVLEAIVTQLPPPRTGDIANPLKAMLVDSWYDAYLGVIVLVRVIDGILKKGQTIRMMGTGAKYPVERVGVFTPKMVQVDELGPGEIGFITASIKEVADTRVGDTITEERRPCENALPGFKPAQPVVFCGLFPIDAADFEDLRAAMGKLRLNDASFSFEMETSAALGFGFRCGFLGLLHLEIIQERLEREFNLDLIATAPSVVYRMNMNDGSVKELHNPADMPDVVKISSIEEPWIRATIMTPDNYLGSILELCQERRGIQVDLSYVGTRAMVTYDLPLNEVVFDFYDRLKSISKGYASFDYQMTDYVEGDLVKMSILVNGEPIDALSMLVHRTIAEKRGRSMCEKLKDLIPQHMFQIPVQAAIGGKVIARETIRALRKDVTAKCYGGDVTRKRKLLEKQKEGKKRMRQFGKVEIPQSAFIQALKMNK</sequence>
<dbReference type="EMBL" id="NJGE01000001">
    <property type="protein sequence ID" value="PIT70317.1"/>
    <property type="molecule type" value="Genomic_DNA"/>
</dbReference>
<comment type="catalytic activity">
    <reaction evidence="8 12">
        <text>GTP + H2O = GDP + phosphate + H(+)</text>
        <dbReference type="Rhea" id="RHEA:19669"/>
        <dbReference type="ChEBI" id="CHEBI:15377"/>
        <dbReference type="ChEBI" id="CHEBI:15378"/>
        <dbReference type="ChEBI" id="CHEBI:37565"/>
        <dbReference type="ChEBI" id="CHEBI:43474"/>
        <dbReference type="ChEBI" id="CHEBI:58189"/>
        <dbReference type="EC" id="3.6.5.n1"/>
    </reaction>
</comment>
<dbReference type="CDD" id="cd01890">
    <property type="entry name" value="LepA"/>
    <property type="match status" value="1"/>
</dbReference>
<dbReference type="NCBIfam" id="TIGR00231">
    <property type="entry name" value="small_GTP"/>
    <property type="match status" value="1"/>
</dbReference>
<dbReference type="EC" id="3.6.5.n1" evidence="11 12"/>
<gene>
    <name evidence="12" type="primary">lepA</name>
    <name evidence="14" type="ORF">CER18_00540</name>
</gene>
<evidence type="ECO:0000256" key="5">
    <source>
        <dbReference type="ARBA" id="ARBA00022917"/>
    </source>
</evidence>
<dbReference type="InterPro" id="IPR006297">
    <property type="entry name" value="EF-4"/>
</dbReference>
<dbReference type="FunFam" id="2.40.30.10:FF:000015">
    <property type="entry name" value="Translation factor GUF1, mitochondrial"/>
    <property type="match status" value="1"/>
</dbReference>
<evidence type="ECO:0000256" key="11">
    <source>
        <dbReference type="ARBA" id="ARBA00066744"/>
    </source>
</evidence>
<dbReference type="Gene3D" id="3.30.70.870">
    <property type="entry name" value="Elongation Factor G (Translational Gtpase), domain 3"/>
    <property type="match status" value="1"/>
</dbReference>
<dbReference type="InterPro" id="IPR031157">
    <property type="entry name" value="G_TR_CS"/>
</dbReference>
<evidence type="ECO:0000256" key="8">
    <source>
        <dbReference type="ARBA" id="ARBA00050293"/>
    </source>
</evidence>
<dbReference type="Gene3D" id="3.40.50.300">
    <property type="entry name" value="P-loop containing nucleotide triphosphate hydrolases"/>
    <property type="match status" value="1"/>
</dbReference>
<dbReference type="CDD" id="cd16260">
    <property type="entry name" value="EF4_III"/>
    <property type="match status" value="1"/>
</dbReference>
<reference evidence="14 15" key="1">
    <citation type="submission" date="2017-06" db="EMBL/GenBank/DDBJ databases">
        <title>Draft genome of Bartonella tribocorum strain L103, isolated from a rodent in Laos.</title>
        <authorList>
            <person name="Hadjadj L."/>
            <person name="Jiyipong T."/>
            <person name="Morand S."/>
            <person name="Diene S.M."/>
            <person name="Rolain J.-M."/>
        </authorList>
    </citation>
    <scope>NUCLEOTIDE SEQUENCE [LARGE SCALE GENOMIC DNA]</scope>
    <source>
        <strain evidence="14 15">L103</strain>
    </source>
</reference>
<dbReference type="FunFam" id="3.30.70.240:FF:000007">
    <property type="entry name" value="Translation factor GUF1, mitochondrial"/>
    <property type="match status" value="1"/>
</dbReference>
<dbReference type="GO" id="GO:0045727">
    <property type="term" value="P:positive regulation of translation"/>
    <property type="evidence" value="ECO:0007669"/>
    <property type="project" value="UniProtKB-UniRule"/>
</dbReference>
<dbReference type="AlphaFoldDB" id="A0A2M6UVZ2"/>
<keyword evidence="4 12" id="KW-0378">Hydrolase</keyword>
<dbReference type="FunFam" id="3.40.50.300:FF:000078">
    <property type="entry name" value="Elongation factor 4"/>
    <property type="match status" value="1"/>
</dbReference>
<dbReference type="PROSITE" id="PS00301">
    <property type="entry name" value="G_TR_1"/>
    <property type="match status" value="1"/>
</dbReference>
<evidence type="ECO:0000256" key="7">
    <source>
        <dbReference type="ARBA" id="ARBA00023136"/>
    </source>
</evidence>
<keyword evidence="6 12" id="KW-0342">GTP-binding</keyword>
<dbReference type="InterPro" id="IPR005225">
    <property type="entry name" value="Small_GTP-bd"/>
</dbReference>
<evidence type="ECO:0000256" key="12">
    <source>
        <dbReference type="HAMAP-Rule" id="MF_00071"/>
    </source>
</evidence>
<dbReference type="GO" id="GO:0043022">
    <property type="term" value="F:ribosome binding"/>
    <property type="evidence" value="ECO:0007669"/>
    <property type="project" value="UniProtKB-UniRule"/>
</dbReference>
<dbReference type="Pfam" id="PF03144">
    <property type="entry name" value="GTP_EFTU_D2"/>
    <property type="match status" value="1"/>
</dbReference>
<keyword evidence="3 12" id="KW-0547">Nucleotide-binding</keyword>
<keyword evidence="2 12" id="KW-1003">Cell membrane</keyword>
<dbReference type="CDD" id="cd03699">
    <property type="entry name" value="EF4_II"/>
    <property type="match status" value="1"/>
</dbReference>
<dbReference type="Pfam" id="PF06421">
    <property type="entry name" value="LepA_C"/>
    <property type="match status" value="1"/>
</dbReference>
<dbReference type="InterPro" id="IPR000795">
    <property type="entry name" value="T_Tr_GTP-bd_dom"/>
</dbReference>
<dbReference type="PROSITE" id="PS51722">
    <property type="entry name" value="G_TR_2"/>
    <property type="match status" value="1"/>
</dbReference>
<comment type="subcellular location">
    <subcellularLocation>
        <location evidence="12">Cell membrane</location>
        <topology evidence="12">Peripheral membrane protein</topology>
        <orientation evidence="12">Cytoplasmic side</orientation>
    </subcellularLocation>
</comment>
<evidence type="ECO:0000256" key="10">
    <source>
        <dbReference type="ARBA" id="ARBA00061052"/>
    </source>
</evidence>
<dbReference type="InterPro" id="IPR027417">
    <property type="entry name" value="P-loop_NTPase"/>
</dbReference>
<name>A0A2M6UVZ2_9HYPH</name>
<dbReference type="GO" id="GO:0097216">
    <property type="term" value="F:guanosine tetraphosphate binding"/>
    <property type="evidence" value="ECO:0007669"/>
    <property type="project" value="UniProtKB-ARBA"/>
</dbReference>
<dbReference type="FunFam" id="3.30.70.2570:FF:000001">
    <property type="entry name" value="Translation factor GUF1, mitochondrial"/>
    <property type="match status" value="1"/>
</dbReference>
<feature type="domain" description="Tr-type G" evidence="13">
    <location>
        <begin position="6"/>
        <end position="188"/>
    </location>
</feature>
<dbReference type="SUPFAM" id="SSF52540">
    <property type="entry name" value="P-loop containing nucleoside triphosphate hydrolases"/>
    <property type="match status" value="1"/>
</dbReference>
<dbReference type="PRINTS" id="PR00315">
    <property type="entry name" value="ELONGATNFCT"/>
</dbReference>
<proteinExistence type="inferred from homology"/>
<protein>
    <recommendedName>
        <fullName evidence="11 12">Elongation factor 4</fullName>
        <shortName evidence="12">EF-4</shortName>
        <ecNumber evidence="11 12">3.6.5.n1</ecNumber>
    </recommendedName>
    <alternativeName>
        <fullName evidence="12">Ribosomal back-translocase LepA</fullName>
    </alternativeName>
</protein>
<evidence type="ECO:0000256" key="4">
    <source>
        <dbReference type="ARBA" id="ARBA00022801"/>
    </source>
</evidence>
<dbReference type="CDD" id="cd03709">
    <property type="entry name" value="lepA_C"/>
    <property type="match status" value="1"/>
</dbReference>
<accession>A0A2M6UVZ2</accession>
<evidence type="ECO:0000256" key="1">
    <source>
        <dbReference type="ARBA" id="ARBA00005454"/>
    </source>
</evidence>
<comment type="function">
    <text evidence="9 12">Required for accurate and efficient protein synthesis under certain stress conditions. May act as a fidelity factor of the translation reaction, by catalyzing a one-codon backward translocation of tRNAs on improperly translocated ribosomes. Back-translocation proceeds from a post-translocation (POST) complex to a pre-translocation (PRE) complex, thus giving elongation factor G a second chance to translocate the tRNAs correctly. Binds to ribosomes in a GTP-dependent manner.</text>
</comment>
<dbReference type="InterPro" id="IPR004161">
    <property type="entry name" value="EFTu-like_2"/>
</dbReference>
<dbReference type="InterPro" id="IPR000640">
    <property type="entry name" value="EFG_V-like"/>
</dbReference>
<comment type="similarity">
    <text evidence="10">Belongs to the GTP-binding elongation factor family. LepA subfamily.</text>
</comment>
<keyword evidence="14" id="KW-0251">Elongation factor</keyword>
<dbReference type="Gene3D" id="3.30.70.240">
    <property type="match status" value="1"/>
</dbReference>
<evidence type="ECO:0000256" key="2">
    <source>
        <dbReference type="ARBA" id="ARBA00022475"/>
    </source>
</evidence>
<dbReference type="InterPro" id="IPR035647">
    <property type="entry name" value="EFG_III/V"/>
</dbReference>
<dbReference type="InterPro" id="IPR038363">
    <property type="entry name" value="LepA_C_sf"/>
</dbReference>
<dbReference type="PANTHER" id="PTHR43512">
    <property type="entry name" value="TRANSLATION FACTOR GUF1-RELATED"/>
    <property type="match status" value="1"/>
</dbReference>
<dbReference type="InterPro" id="IPR035654">
    <property type="entry name" value="LepA_IV"/>
</dbReference>
<dbReference type="GO" id="GO:0005886">
    <property type="term" value="C:plasma membrane"/>
    <property type="evidence" value="ECO:0007669"/>
    <property type="project" value="UniProtKB-SubCell"/>
</dbReference>
<dbReference type="GO" id="GO:0003746">
    <property type="term" value="F:translation elongation factor activity"/>
    <property type="evidence" value="ECO:0007669"/>
    <property type="project" value="UniProtKB-UniRule"/>
</dbReference>
<dbReference type="FunFam" id="3.30.70.870:FF:000004">
    <property type="entry name" value="Translation factor GUF1, mitochondrial"/>
    <property type="match status" value="1"/>
</dbReference>